<organism evidence="2 3">
    <name type="scientific">Syntrophus gentianae</name>
    <dbReference type="NCBI Taxonomy" id="43775"/>
    <lineage>
        <taxon>Bacteria</taxon>
        <taxon>Pseudomonadati</taxon>
        <taxon>Thermodesulfobacteriota</taxon>
        <taxon>Syntrophia</taxon>
        <taxon>Syntrophales</taxon>
        <taxon>Syntrophaceae</taxon>
        <taxon>Syntrophus</taxon>
    </lineage>
</organism>
<dbReference type="InterPro" id="IPR012902">
    <property type="entry name" value="N_methyl_site"/>
</dbReference>
<evidence type="ECO:0000313" key="2">
    <source>
        <dbReference type="EMBL" id="SEM73627.1"/>
    </source>
</evidence>
<evidence type="ECO:0000256" key="1">
    <source>
        <dbReference type="SAM" id="Phobius"/>
    </source>
</evidence>
<reference evidence="2 3" key="1">
    <citation type="submission" date="2016-10" db="EMBL/GenBank/DDBJ databases">
        <authorList>
            <person name="de Groot N.N."/>
        </authorList>
    </citation>
    <scope>NUCLEOTIDE SEQUENCE [LARGE SCALE GENOMIC DNA]</scope>
    <source>
        <strain evidence="2 3">DSM 8423</strain>
    </source>
</reference>
<keyword evidence="1" id="KW-1133">Transmembrane helix</keyword>
<dbReference type="STRING" id="43775.SAMN04489760_14012"/>
<dbReference type="Pfam" id="PF07963">
    <property type="entry name" value="N_methyl"/>
    <property type="match status" value="1"/>
</dbReference>
<evidence type="ECO:0000313" key="3">
    <source>
        <dbReference type="Proteomes" id="UP000198744"/>
    </source>
</evidence>
<dbReference type="AlphaFoldDB" id="A0A1H8AVT1"/>
<sequence>MVGEFPIRQKGFTLIEILVVMVILFVMLSMVLPISFDMVGRYKAALRAQEVMLYVSGLRRDSFLYSERHLLKSARNVLTVDGKEIPFDDAQITVADPIYFFSNGTTSSGRIEITVDDEHYLLHVRAPFGSLDLEPVEETA</sequence>
<dbReference type="RefSeq" id="WP_093884756.1">
    <property type="nucleotide sequence ID" value="NZ_FOBS01000040.1"/>
</dbReference>
<keyword evidence="3" id="KW-1185">Reference proteome</keyword>
<keyword evidence="1" id="KW-0472">Membrane</keyword>
<gene>
    <name evidence="2" type="ORF">SAMN04489760_14012</name>
</gene>
<name>A0A1H8AVT1_9BACT</name>
<dbReference type="PROSITE" id="PS00409">
    <property type="entry name" value="PROKAR_NTER_METHYL"/>
    <property type="match status" value="1"/>
</dbReference>
<dbReference type="NCBIfam" id="TIGR02532">
    <property type="entry name" value="IV_pilin_GFxxxE"/>
    <property type="match status" value="1"/>
</dbReference>
<dbReference type="InterPro" id="IPR045584">
    <property type="entry name" value="Pilin-like"/>
</dbReference>
<dbReference type="SUPFAM" id="SSF54523">
    <property type="entry name" value="Pili subunits"/>
    <property type="match status" value="1"/>
</dbReference>
<protein>
    <submittedName>
        <fullName evidence="2">Prepilin-type N-terminal cleavage/methylation domain-containing protein</fullName>
    </submittedName>
</protein>
<dbReference type="OrthoDB" id="9850810at2"/>
<proteinExistence type="predicted"/>
<dbReference type="Proteomes" id="UP000198744">
    <property type="component" value="Unassembled WGS sequence"/>
</dbReference>
<dbReference type="Gene3D" id="3.30.700.10">
    <property type="entry name" value="Glycoprotein, Type 4 Pilin"/>
    <property type="match status" value="1"/>
</dbReference>
<keyword evidence="1" id="KW-0812">Transmembrane</keyword>
<feature type="transmembrane region" description="Helical" evidence="1">
    <location>
        <begin position="12"/>
        <end position="34"/>
    </location>
</feature>
<dbReference type="EMBL" id="FOBS01000040">
    <property type="protein sequence ID" value="SEM73627.1"/>
    <property type="molecule type" value="Genomic_DNA"/>
</dbReference>
<accession>A0A1H8AVT1</accession>